<dbReference type="InterPro" id="IPR057206">
    <property type="entry name" value="DUF7884"/>
</dbReference>
<evidence type="ECO:0000259" key="1">
    <source>
        <dbReference type="Pfam" id="PF25371"/>
    </source>
</evidence>
<proteinExistence type="predicted"/>
<evidence type="ECO:0000313" key="2">
    <source>
        <dbReference type="EMBL" id="MSE09497.1"/>
    </source>
</evidence>
<reference evidence="2 3" key="1">
    <citation type="submission" date="2019-11" db="EMBL/GenBank/DDBJ databases">
        <title>Draft Genome Sequence of Plant Growth-Promoting Rhizosphere-Associated Bacteria.</title>
        <authorList>
            <person name="Vasilyev I.Y."/>
            <person name="Radchenko V."/>
            <person name="Ilnitskaya E.V."/>
        </authorList>
    </citation>
    <scope>NUCLEOTIDE SEQUENCE [LARGE SCALE GENOMIC DNA]</scope>
    <source>
        <strain evidence="2 3">VRA_01-1sq_f</strain>
    </source>
</reference>
<dbReference type="Pfam" id="PF25371">
    <property type="entry name" value="DUF7884"/>
    <property type="match status" value="1"/>
</dbReference>
<feature type="domain" description="DUF7884" evidence="1">
    <location>
        <begin position="6"/>
        <end position="48"/>
    </location>
</feature>
<accession>A0A7X2MH73</accession>
<protein>
    <submittedName>
        <fullName evidence="2">Cyclopropane-fatty-acyl-phospholipid synthase</fullName>
    </submittedName>
</protein>
<sequence length="48" mass="5477">MLDNMIFKQLMKHSFTIPVEVTYPNGKTEKYGNGAPQVKIKVNEKIPV</sequence>
<feature type="non-terminal residue" evidence="2">
    <location>
        <position position="48"/>
    </location>
</feature>
<evidence type="ECO:0000313" key="3">
    <source>
        <dbReference type="Proteomes" id="UP000467635"/>
    </source>
</evidence>
<organism evidence="2 3">
    <name type="scientific">Ligilactobacillus salivarius</name>
    <dbReference type="NCBI Taxonomy" id="1624"/>
    <lineage>
        <taxon>Bacteria</taxon>
        <taxon>Bacillati</taxon>
        <taxon>Bacillota</taxon>
        <taxon>Bacilli</taxon>
        <taxon>Lactobacillales</taxon>
        <taxon>Lactobacillaceae</taxon>
        <taxon>Ligilactobacillus</taxon>
    </lineage>
</organism>
<gene>
    <name evidence="2" type="ORF">GKC33_12685</name>
</gene>
<comment type="caution">
    <text evidence="2">The sequence shown here is derived from an EMBL/GenBank/DDBJ whole genome shotgun (WGS) entry which is preliminary data.</text>
</comment>
<dbReference type="Proteomes" id="UP000467635">
    <property type="component" value="Unassembled WGS sequence"/>
</dbReference>
<name>A0A7X2MH73_9LACO</name>
<dbReference type="EMBL" id="WKKX01000919">
    <property type="protein sequence ID" value="MSE09497.1"/>
    <property type="molecule type" value="Genomic_DNA"/>
</dbReference>
<dbReference type="AlphaFoldDB" id="A0A7X2MH73"/>